<sequence length="151" mass="16525">MNALRPQVVHALFREPRDVEQLLPVRLDGDRPRRLLTSLVPVEVFEHVWLCGPLQLAEEARPAPASLLSVYTSSSSTPMPRRSENGTTMLDGRRGTTAVSREITLLDGAHATRGDLSYGCKCGTCRAVIRARSTCAATTRSNPRRSRPGSS</sequence>
<evidence type="ECO:0000313" key="3">
    <source>
        <dbReference type="Proteomes" id="UP000574690"/>
    </source>
</evidence>
<dbReference type="GO" id="GO:0051536">
    <property type="term" value="F:iron-sulfur cluster binding"/>
    <property type="evidence" value="ECO:0007669"/>
    <property type="project" value="InterPro"/>
</dbReference>
<reference evidence="2 3" key="1">
    <citation type="submission" date="2020-05" db="EMBL/GenBank/DDBJ databases">
        <title>DNA-SIP metagenomic assembled genomes.</title>
        <authorList>
            <person name="Yu J."/>
        </authorList>
    </citation>
    <scope>NUCLEOTIDE SEQUENCE [LARGE SCALE GENOMIC DNA]</scope>
    <source>
        <strain evidence="2">Bin5.27</strain>
    </source>
</reference>
<gene>
    <name evidence="2" type="ORF">HOQ43_16355</name>
</gene>
<feature type="compositionally biased region" description="Low complexity" evidence="1">
    <location>
        <begin position="71"/>
        <end position="80"/>
    </location>
</feature>
<dbReference type="SUPFAM" id="SSF54292">
    <property type="entry name" value="2Fe-2S ferredoxin-like"/>
    <property type="match status" value="1"/>
</dbReference>
<proteinExistence type="predicted"/>
<dbReference type="AlphaFoldDB" id="A0A850CDM2"/>
<comment type="caution">
    <text evidence="2">The sequence shown here is derived from an EMBL/GenBank/DDBJ whole genome shotgun (WGS) entry which is preliminary data.</text>
</comment>
<name>A0A850CDM2_9ACTN</name>
<organism evidence="2 3">
    <name type="scientific">Glycomyces artemisiae</name>
    <dbReference type="NCBI Taxonomy" id="1076443"/>
    <lineage>
        <taxon>Bacteria</taxon>
        <taxon>Bacillati</taxon>
        <taxon>Actinomycetota</taxon>
        <taxon>Actinomycetes</taxon>
        <taxon>Glycomycetales</taxon>
        <taxon>Glycomycetaceae</taxon>
        <taxon>Glycomyces</taxon>
    </lineage>
</organism>
<protein>
    <submittedName>
        <fullName evidence="2">Uncharacterized protein</fullName>
    </submittedName>
</protein>
<evidence type="ECO:0000313" key="2">
    <source>
        <dbReference type="EMBL" id="NUQ90021.1"/>
    </source>
</evidence>
<feature type="region of interest" description="Disordered" evidence="1">
    <location>
        <begin position="71"/>
        <end position="96"/>
    </location>
</feature>
<evidence type="ECO:0000256" key="1">
    <source>
        <dbReference type="SAM" id="MobiDB-lite"/>
    </source>
</evidence>
<accession>A0A850CDM2</accession>
<dbReference type="EMBL" id="JABFXE010000689">
    <property type="protein sequence ID" value="NUQ90021.1"/>
    <property type="molecule type" value="Genomic_DNA"/>
</dbReference>
<dbReference type="InterPro" id="IPR036010">
    <property type="entry name" value="2Fe-2S_ferredoxin-like_sf"/>
</dbReference>
<dbReference type="Proteomes" id="UP000574690">
    <property type="component" value="Unassembled WGS sequence"/>
</dbReference>